<keyword evidence="1" id="KW-0812">Transmembrane</keyword>
<organism evidence="2 3">
    <name type="scientific">Trebonia kvetii</name>
    <dbReference type="NCBI Taxonomy" id="2480626"/>
    <lineage>
        <taxon>Bacteria</taxon>
        <taxon>Bacillati</taxon>
        <taxon>Actinomycetota</taxon>
        <taxon>Actinomycetes</taxon>
        <taxon>Streptosporangiales</taxon>
        <taxon>Treboniaceae</taxon>
        <taxon>Trebonia</taxon>
    </lineage>
</organism>
<feature type="transmembrane region" description="Helical" evidence="1">
    <location>
        <begin position="121"/>
        <end position="140"/>
    </location>
</feature>
<keyword evidence="1" id="KW-0472">Membrane</keyword>
<feature type="transmembrane region" description="Helical" evidence="1">
    <location>
        <begin position="31"/>
        <end position="52"/>
    </location>
</feature>
<dbReference type="OrthoDB" id="5198076at2"/>
<evidence type="ECO:0000313" key="2">
    <source>
        <dbReference type="EMBL" id="TVZ00063.1"/>
    </source>
</evidence>
<gene>
    <name evidence="2" type="ORF">EAS64_38995</name>
</gene>
<evidence type="ECO:0000256" key="1">
    <source>
        <dbReference type="SAM" id="Phobius"/>
    </source>
</evidence>
<comment type="caution">
    <text evidence="2">The sequence shown here is derived from an EMBL/GenBank/DDBJ whole genome shotgun (WGS) entry which is preliminary data.</text>
</comment>
<keyword evidence="3" id="KW-1185">Reference proteome</keyword>
<protein>
    <submittedName>
        <fullName evidence="2">Uncharacterized protein</fullName>
    </submittedName>
</protein>
<name>A0A6P2BS08_9ACTN</name>
<keyword evidence="1" id="KW-1133">Transmembrane helix</keyword>
<dbReference type="RefSeq" id="WP_145861609.1">
    <property type="nucleotide sequence ID" value="NZ_RPFW01000010.1"/>
</dbReference>
<accession>A0A6P2BS08</accession>
<proteinExistence type="predicted"/>
<dbReference type="AlphaFoldDB" id="A0A6P2BS08"/>
<dbReference type="Proteomes" id="UP000460272">
    <property type="component" value="Unassembled WGS sequence"/>
</dbReference>
<evidence type="ECO:0000313" key="3">
    <source>
        <dbReference type="Proteomes" id="UP000460272"/>
    </source>
</evidence>
<reference evidence="2 3" key="1">
    <citation type="submission" date="2018-11" db="EMBL/GenBank/DDBJ databases">
        <title>Trebonia kvetii gen.nov., sp.nov., a novel acidophilic actinobacterium, and proposal of the new actinobacterial family Treboniaceae fam. nov.</title>
        <authorList>
            <person name="Rapoport D."/>
            <person name="Sagova-Mareckova M."/>
            <person name="Sedlacek I."/>
            <person name="Provaznik J."/>
            <person name="Kralova S."/>
            <person name="Pavlinic D."/>
            <person name="Benes V."/>
            <person name="Kopecky J."/>
        </authorList>
    </citation>
    <scope>NUCLEOTIDE SEQUENCE [LARGE SCALE GENOMIC DNA]</scope>
    <source>
        <strain evidence="2 3">15Tr583</strain>
    </source>
</reference>
<dbReference type="EMBL" id="RPFW01000010">
    <property type="protein sequence ID" value="TVZ00063.1"/>
    <property type="molecule type" value="Genomic_DNA"/>
</dbReference>
<sequence length="229" mass="24724">MAAGTGINAGAASRVLNRAYRQIGGLAGKRLAGVVLACYAFATDLVSGWHGMNFAMRGLLDEPAHVATALVILGALIRWRGTLPDPRFGLMMLTCSWAVDVDHLPAEFGSYVLTDGTPRPYTHALWVVIVLTVAWAAARFRAVRSGRLRPATAELILSGTAWGVAAHFVRDIATAPMAFWWPVTGMSAEVPYWCYVAALSCCIAIPPHRLRLLRPHKPVQVPEIAAAQQ</sequence>